<keyword evidence="3" id="KW-0029">Amino-acid transport</keyword>
<organism evidence="5 6">
    <name type="scientific">Sphingomonas donggukensis</name>
    <dbReference type="NCBI Taxonomy" id="2949093"/>
    <lineage>
        <taxon>Bacteria</taxon>
        <taxon>Pseudomonadati</taxon>
        <taxon>Pseudomonadota</taxon>
        <taxon>Alphaproteobacteria</taxon>
        <taxon>Sphingomonadales</taxon>
        <taxon>Sphingomonadaceae</taxon>
        <taxon>Sphingomonas</taxon>
    </lineage>
</organism>
<dbReference type="PANTHER" id="PTHR30483">
    <property type="entry name" value="LEUCINE-SPECIFIC-BINDING PROTEIN"/>
    <property type="match status" value="1"/>
</dbReference>
<dbReference type="Pfam" id="PF13458">
    <property type="entry name" value="Peripla_BP_6"/>
    <property type="match status" value="1"/>
</dbReference>
<evidence type="ECO:0000256" key="3">
    <source>
        <dbReference type="ARBA" id="ARBA00022970"/>
    </source>
</evidence>
<dbReference type="Proteomes" id="UP001055580">
    <property type="component" value="Chromosome"/>
</dbReference>
<protein>
    <submittedName>
        <fullName evidence="5">ABC transporter substrate-binding protein</fullName>
    </submittedName>
</protein>
<proteinExistence type="inferred from homology"/>
<evidence type="ECO:0000256" key="1">
    <source>
        <dbReference type="ARBA" id="ARBA00010062"/>
    </source>
</evidence>
<dbReference type="InterPro" id="IPR028081">
    <property type="entry name" value="Leu-bd"/>
</dbReference>
<dbReference type="RefSeq" id="WP_250749138.1">
    <property type="nucleotide sequence ID" value="NZ_CP098401.1"/>
</dbReference>
<keyword evidence="2" id="KW-0732">Signal</keyword>
<dbReference type="EMBL" id="CP098401">
    <property type="protein sequence ID" value="URW74578.1"/>
    <property type="molecule type" value="Genomic_DNA"/>
</dbReference>
<comment type="similarity">
    <text evidence="1">Belongs to the leucine-binding protein family.</text>
</comment>
<dbReference type="InterPro" id="IPR028082">
    <property type="entry name" value="Peripla_BP_I"/>
</dbReference>
<dbReference type="InterPro" id="IPR051010">
    <property type="entry name" value="BCAA_transport"/>
</dbReference>
<feature type="domain" description="Leucine-binding protein" evidence="4">
    <location>
        <begin position="4"/>
        <end position="254"/>
    </location>
</feature>
<evidence type="ECO:0000313" key="5">
    <source>
        <dbReference type="EMBL" id="URW74578.1"/>
    </source>
</evidence>
<evidence type="ECO:0000259" key="4">
    <source>
        <dbReference type="Pfam" id="PF13458"/>
    </source>
</evidence>
<dbReference type="SUPFAM" id="SSF53822">
    <property type="entry name" value="Periplasmic binding protein-like I"/>
    <property type="match status" value="1"/>
</dbReference>
<gene>
    <name evidence="5" type="ORF">M9980_08300</name>
</gene>
<keyword evidence="6" id="KW-1185">Reference proteome</keyword>
<dbReference type="Gene3D" id="3.40.50.2300">
    <property type="match status" value="2"/>
</dbReference>
<accession>A0ABY4TW76</accession>
<evidence type="ECO:0000256" key="2">
    <source>
        <dbReference type="ARBA" id="ARBA00022729"/>
    </source>
</evidence>
<evidence type="ECO:0000313" key="6">
    <source>
        <dbReference type="Proteomes" id="UP001055580"/>
    </source>
</evidence>
<reference evidence="5" key="1">
    <citation type="submission" date="2022-05" db="EMBL/GenBank/DDBJ databases">
        <title>Sphingomonas sp. strain RMG20 Genome sequencing and assembly.</title>
        <authorList>
            <person name="Kim I."/>
        </authorList>
    </citation>
    <scope>NUCLEOTIDE SEQUENCE</scope>
    <source>
        <strain evidence="5">RMG20</strain>
    </source>
</reference>
<sequence>MRPVALLLPLTGERAALGLSMQRAAMLAETDARLLVALDTAGTAGGAATAAQAALKRGAAMILGPLTSWEASAAAQVVANRVPVIAFTNNPAAAANGAYVFGLTAQQVTTSVLGYARSRGVKSVVVVGDGSAWSNAASEAAVKAQGGVGLDVRAITVTAGGTLPAAGDPPDAVLIPGSGDALLAAARNLKDSGIQLLGTVQALDYRPSALAALDGAWIAAPDPKAFGEFAADFQGRNGGAPGAVAALAYDASKIASKLRDANQLNREGLLGSDGFACVTGAVRFRTDGSCARDLSILVASPDGYASVATSRGA</sequence>
<dbReference type="PANTHER" id="PTHR30483:SF6">
    <property type="entry name" value="PERIPLASMIC BINDING PROTEIN OF ABC TRANSPORTER FOR NATURAL AMINO ACIDS"/>
    <property type="match status" value="1"/>
</dbReference>
<keyword evidence="3" id="KW-0813">Transport</keyword>
<name>A0ABY4TW76_9SPHN</name>